<evidence type="ECO:0000256" key="6">
    <source>
        <dbReference type="ARBA" id="ARBA00023295"/>
    </source>
</evidence>
<keyword evidence="4" id="KW-0238">DNA-binding</keyword>
<dbReference type="InterPro" id="IPR037923">
    <property type="entry name" value="HTH-like"/>
</dbReference>
<dbReference type="AlphaFoldDB" id="A0A1Y4L507"/>
<dbReference type="InterPro" id="IPR018060">
    <property type="entry name" value="HTH_AraC"/>
</dbReference>
<dbReference type="Gene3D" id="1.10.10.60">
    <property type="entry name" value="Homeodomain-like"/>
    <property type="match status" value="2"/>
</dbReference>
<dbReference type="InterPro" id="IPR018062">
    <property type="entry name" value="HTH_AraC-typ_CS"/>
</dbReference>
<dbReference type="Gene3D" id="2.60.120.10">
    <property type="entry name" value="Jelly Rolls"/>
    <property type="match status" value="1"/>
</dbReference>
<comment type="similarity">
    <text evidence="1">Belongs to the glycosyl hydrolase 39 family.</text>
</comment>
<organism evidence="8 9">
    <name type="scientific">Butyricicoccus pullicaecorum</name>
    <dbReference type="NCBI Taxonomy" id="501571"/>
    <lineage>
        <taxon>Bacteria</taxon>
        <taxon>Bacillati</taxon>
        <taxon>Bacillota</taxon>
        <taxon>Clostridia</taxon>
        <taxon>Eubacteriales</taxon>
        <taxon>Butyricicoccaceae</taxon>
        <taxon>Butyricicoccus</taxon>
    </lineage>
</organism>
<dbReference type="Gene3D" id="3.20.20.80">
    <property type="entry name" value="Glycosidases"/>
    <property type="match status" value="1"/>
</dbReference>
<dbReference type="PRINTS" id="PR00032">
    <property type="entry name" value="HTHARAC"/>
</dbReference>
<protein>
    <recommendedName>
        <fullName evidence="7">HTH araC/xylS-type domain-containing protein</fullName>
    </recommendedName>
</protein>
<dbReference type="InterPro" id="IPR049166">
    <property type="entry name" value="GH39_cat"/>
</dbReference>
<evidence type="ECO:0000259" key="7">
    <source>
        <dbReference type="PROSITE" id="PS01124"/>
    </source>
</evidence>
<evidence type="ECO:0000256" key="3">
    <source>
        <dbReference type="ARBA" id="ARBA00023015"/>
    </source>
</evidence>
<dbReference type="GO" id="GO:0003700">
    <property type="term" value="F:DNA-binding transcription factor activity"/>
    <property type="evidence" value="ECO:0007669"/>
    <property type="project" value="InterPro"/>
</dbReference>
<name>A0A1Y4L507_9FIRM</name>
<dbReference type="Pfam" id="PF12833">
    <property type="entry name" value="HTH_18"/>
    <property type="match status" value="1"/>
</dbReference>
<dbReference type="Gene3D" id="2.60.40.1500">
    <property type="entry name" value="Glycosyl hydrolase domain, family 39"/>
    <property type="match status" value="1"/>
</dbReference>
<dbReference type="PANTHER" id="PTHR43280">
    <property type="entry name" value="ARAC-FAMILY TRANSCRIPTIONAL REGULATOR"/>
    <property type="match status" value="1"/>
</dbReference>
<dbReference type="PROSITE" id="PS01124">
    <property type="entry name" value="HTH_ARAC_FAMILY_2"/>
    <property type="match status" value="1"/>
</dbReference>
<evidence type="ECO:0000256" key="4">
    <source>
        <dbReference type="ARBA" id="ARBA00023125"/>
    </source>
</evidence>
<evidence type="ECO:0000256" key="5">
    <source>
        <dbReference type="ARBA" id="ARBA00023163"/>
    </source>
</evidence>
<sequence length="790" mass="92099">MFEHRGNLVMADLNCKELIIYIREITDEEKHAHREIEIDYILYGAAELVLSGDIFHMKKGDIILINSNKLHWWKHAEKCLICRILISSSMMEEMLGRRPVNFWCNSVTNSVQDVHQLRVTLNTLIKKYRAAGERNSFSLECAKYSLLDILSENFLLEANEISTEDQRIQQTLDDINNHYAERLSLTQIADRLYLSEAYLSRLFKQTVGMNFREYLSRVRLNHAVESLLYTCKTVTEISMECGFETPSAFNKLFQRNYQCSPSEYRRQIRKRASDAEKSDISVMEKLDSWLKDQAIPEERAQTEVQQIEIDRQSGRPLQNNTISWINFGTMWDLLQAVLQEQLVRIHRTLGVRYVRLGNIFSQSLHIRQGNQYTFALMDTVLDFIVDNGMIPVLDLTVHLKRAYADIGEDLFREENQVPFQDLRDWKVLLDTCLAHLAERYGRESLEEWIFELDESEEYQDICEMFGKPYVPYAALWSTARSVLHRFCPEAAFGGSPALLKNAETIPDFVTGQIYPYSTYHYGKDVYSGRITDLQFVECEVKKLRKMLREAGYPDMKLVITEWNTSISERNAYNDGCGKAAHVMMHLAALEGECCILCYQHGSDFLTQYRDTTEPFVGGNGLLTKDGVHKPVFYAFQFMSQMKGQVVAKGEHFLVTCNRGNTYFILAFHPKKFGHVYYLNKESQIREEMDIYEENTAEKLCFRILNRPERRYRMKTWYMTEEQGSAVYEWRQMGRPAQLNADEARYLRELSRPRIQKQTGRVQDGEISVELVLKPHQITLVQVVLDDGEIQ</sequence>
<keyword evidence="6" id="KW-0326">Glycosidase</keyword>
<dbReference type="SUPFAM" id="SSF51011">
    <property type="entry name" value="Glycosyl hydrolase domain"/>
    <property type="match status" value="1"/>
</dbReference>
<dbReference type="SUPFAM" id="SSF51215">
    <property type="entry name" value="Regulatory protein AraC"/>
    <property type="match status" value="1"/>
</dbReference>
<evidence type="ECO:0000313" key="9">
    <source>
        <dbReference type="Proteomes" id="UP000195897"/>
    </source>
</evidence>
<evidence type="ECO:0000313" key="8">
    <source>
        <dbReference type="EMBL" id="OUP51853.1"/>
    </source>
</evidence>
<dbReference type="GO" id="GO:0043565">
    <property type="term" value="F:sequence-specific DNA binding"/>
    <property type="evidence" value="ECO:0007669"/>
    <property type="project" value="InterPro"/>
</dbReference>
<comment type="caution">
    <text evidence="8">The sequence shown here is derived from an EMBL/GenBank/DDBJ whole genome shotgun (WGS) entry which is preliminary data.</text>
</comment>
<proteinExistence type="inferred from homology"/>
<dbReference type="InterPro" id="IPR009057">
    <property type="entry name" value="Homeodomain-like_sf"/>
</dbReference>
<keyword evidence="5" id="KW-0804">Transcription</keyword>
<dbReference type="Pfam" id="PF01229">
    <property type="entry name" value="Glyco_hydro_39"/>
    <property type="match status" value="1"/>
</dbReference>
<dbReference type="InterPro" id="IPR003313">
    <property type="entry name" value="AraC-bd"/>
</dbReference>
<evidence type="ECO:0000256" key="1">
    <source>
        <dbReference type="ARBA" id="ARBA00008875"/>
    </source>
</evidence>
<keyword evidence="2" id="KW-0378">Hydrolase</keyword>
<dbReference type="SUPFAM" id="SSF46689">
    <property type="entry name" value="Homeodomain-like"/>
    <property type="match status" value="2"/>
</dbReference>
<dbReference type="PROSITE" id="PS00041">
    <property type="entry name" value="HTH_ARAC_FAMILY_1"/>
    <property type="match status" value="1"/>
</dbReference>
<dbReference type="RefSeq" id="WP_087373972.1">
    <property type="nucleotide sequence ID" value="NZ_NFKK01000016.1"/>
</dbReference>
<accession>A0A1Y4L507</accession>
<reference evidence="9" key="1">
    <citation type="submission" date="2017-04" db="EMBL/GenBank/DDBJ databases">
        <title>Function of individual gut microbiota members based on whole genome sequencing of pure cultures obtained from chicken caecum.</title>
        <authorList>
            <person name="Medvecky M."/>
            <person name="Cejkova D."/>
            <person name="Polansky O."/>
            <person name="Karasova D."/>
            <person name="Kubasova T."/>
            <person name="Cizek A."/>
            <person name="Rychlik I."/>
        </authorList>
    </citation>
    <scope>NUCLEOTIDE SEQUENCE [LARGE SCALE GENOMIC DNA]</scope>
    <source>
        <strain evidence="9">An180</strain>
    </source>
</reference>
<evidence type="ECO:0000256" key="2">
    <source>
        <dbReference type="ARBA" id="ARBA00022801"/>
    </source>
</evidence>
<feature type="domain" description="HTH araC/xylS-type" evidence="7">
    <location>
        <begin position="169"/>
        <end position="267"/>
    </location>
</feature>
<dbReference type="InterPro" id="IPR014710">
    <property type="entry name" value="RmlC-like_jellyroll"/>
</dbReference>
<dbReference type="SUPFAM" id="SSF51445">
    <property type="entry name" value="(Trans)glycosidases"/>
    <property type="match status" value="1"/>
</dbReference>
<dbReference type="Pfam" id="PF02311">
    <property type="entry name" value="AraC_binding"/>
    <property type="match status" value="1"/>
</dbReference>
<dbReference type="InterPro" id="IPR020449">
    <property type="entry name" value="Tscrpt_reg_AraC-type_HTH"/>
</dbReference>
<dbReference type="GO" id="GO:0016798">
    <property type="term" value="F:hydrolase activity, acting on glycosyl bonds"/>
    <property type="evidence" value="ECO:0007669"/>
    <property type="project" value="UniProtKB-KW"/>
</dbReference>
<dbReference type="Proteomes" id="UP000195897">
    <property type="component" value="Unassembled WGS sequence"/>
</dbReference>
<keyword evidence="3" id="KW-0805">Transcription regulation</keyword>
<gene>
    <name evidence="8" type="ORF">B5F17_11435</name>
</gene>
<dbReference type="SMART" id="SM00342">
    <property type="entry name" value="HTH_ARAC"/>
    <property type="match status" value="1"/>
</dbReference>
<dbReference type="EMBL" id="NFKK01000016">
    <property type="protein sequence ID" value="OUP51853.1"/>
    <property type="molecule type" value="Genomic_DNA"/>
</dbReference>
<dbReference type="InterPro" id="IPR017853">
    <property type="entry name" value="GH"/>
</dbReference>
<dbReference type="PANTHER" id="PTHR43280:SF2">
    <property type="entry name" value="HTH-TYPE TRANSCRIPTIONAL REGULATOR EXSA"/>
    <property type="match status" value="1"/>
</dbReference>